<gene>
    <name evidence="2" type="ORF">Krac_3257</name>
</gene>
<dbReference type="eggNOG" id="COG4319">
    <property type="taxonomic scope" value="Bacteria"/>
</dbReference>
<keyword evidence="3" id="KW-1185">Reference proteome</keyword>
<dbReference type="InterPro" id="IPR003741">
    <property type="entry name" value="LUD_dom"/>
</dbReference>
<dbReference type="SUPFAM" id="SSF100950">
    <property type="entry name" value="NagB/RpiA/CoA transferase-like"/>
    <property type="match status" value="1"/>
</dbReference>
<comment type="caution">
    <text evidence="2">The sequence shown here is derived from an EMBL/GenBank/DDBJ whole genome shotgun (WGS) entry which is preliminary data.</text>
</comment>
<dbReference type="Gene3D" id="3.40.50.10420">
    <property type="entry name" value="NagB/RpiA/CoA transferase-like"/>
    <property type="match status" value="1"/>
</dbReference>
<dbReference type="InParanoid" id="D6U0V5"/>
<dbReference type="Proteomes" id="UP000004508">
    <property type="component" value="Unassembled WGS sequence"/>
</dbReference>
<name>D6U0V5_KTERA</name>
<dbReference type="STRING" id="485913.Krac_3257"/>
<proteinExistence type="predicted"/>
<dbReference type="InterPro" id="IPR024185">
    <property type="entry name" value="FTHF_cligase-like_sf"/>
</dbReference>
<organism evidence="2 3">
    <name type="scientific">Ktedonobacter racemifer DSM 44963</name>
    <dbReference type="NCBI Taxonomy" id="485913"/>
    <lineage>
        <taxon>Bacteria</taxon>
        <taxon>Bacillati</taxon>
        <taxon>Chloroflexota</taxon>
        <taxon>Ktedonobacteria</taxon>
        <taxon>Ktedonobacterales</taxon>
        <taxon>Ktedonobacteraceae</taxon>
        <taxon>Ktedonobacter</taxon>
    </lineage>
</organism>
<reference evidence="2 3" key="1">
    <citation type="journal article" date="2011" name="Stand. Genomic Sci.">
        <title>Non-contiguous finished genome sequence and contextual data of the filamentous soil bacterium Ktedonobacter racemifer type strain (SOSP1-21).</title>
        <authorList>
            <person name="Chang Y.J."/>
            <person name="Land M."/>
            <person name="Hauser L."/>
            <person name="Chertkov O."/>
            <person name="Del Rio T.G."/>
            <person name="Nolan M."/>
            <person name="Copeland A."/>
            <person name="Tice H."/>
            <person name="Cheng J.F."/>
            <person name="Lucas S."/>
            <person name="Han C."/>
            <person name="Goodwin L."/>
            <person name="Pitluck S."/>
            <person name="Ivanova N."/>
            <person name="Ovchinikova G."/>
            <person name="Pati A."/>
            <person name="Chen A."/>
            <person name="Palaniappan K."/>
            <person name="Mavromatis K."/>
            <person name="Liolios K."/>
            <person name="Brettin T."/>
            <person name="Fiebig A."/>
            <person name="Rohde M."/>
            <person name="Abt B."/>
            <person name="Goker M."/>
            <person name="Detter J.C."/>
            <person name="Woyke T."/>
            <person name="Bristow J."/>
            <person name="Eisen J.A."/>
            <person name="Markowitz V."/>
            <person name="Hugenholtz P."/>
            <person name="Kyrpides N.C."/>
            <person name="Klenk H.P."/>
            <person name="Lapidus A."/>
        </authorList>
    </citation>
    <scope>NUCLEOTIDE SEQUENCE [LARGE SCALE GENOMIC DNA]</scope>
    <source>
        <strain evidence="3">DSM 44963</strain>
    </source>
</reference>
<dbReference type="PANTHER" id="PTHR36179">
    <property type="entry name" value="LUD_DOM DOMAIN-CONTAINING PROTEIN"/>
    <property type="match status" value="1"/>
</dbReference>
<accession>D6U0V5</accession>
<sequence length="261" mass="29159">MWTFLLLMNASLSNERIDYMRREGIAHQQSHQQPSIRFISRCTKDKKVKTISMTTNLSHSEFTQLASEQQIEKTVQALQAHGIRVVVFDTSEEARTYVLDLIPDGAGVYDAPSRTLELIGLAEQIEHANHFQSVRAQLSTLDYATQRHEMRKLVAAPDVLVGSIHAITEQGEVLIASAAGSQLGAAVFGASKVIWVVGTQKLVRTLEDGLRRIREYSLPLENERAQQVYGQASAINKLLIVNAEHEPDRITMVLVKQQLGF</sequence>
<protein>
    <recommendedName>
        <fullName evidence="1">LUD domain-containing protein</fullName>
    </recommendedName>
</protein>
<feature type="domain" description="LUD" evidence="1">
    <location>
        <begin position="71"/>
        <end position="255"/>
    </location>
</feature>
<dbReference type="PANTHER" id="PTHR36179:SF2">
    <property type="entry name" value="LUD DOMAIN-CONTAINING PROTEIN"/>
    <property type="match status" value="1"/>
</dbReference>
<dbReference type="AlphaFoldDB" id="D6U0V5"/>
<dbReference type="EMBL" id="ADVG01000004">
    <property type="protein sequence ID" value="EFH82445.1"/>
    <property type="molecule type" value="Genomic_DNA"/>
</dbReference>
<dbReference type="Pfam" id="PF02589">
    <property type="entry name" value="LUD_dom"/>
    <property type="match status" value="1"/>
</dbReference>
<dbReference type="InterPro" id="IPR037171">
    <property type="entry name" value="NagB/RpiA_transferase-like"/>
</dbReference>
<evidence type="ECO:0000259" key="1">
    <source>
        <dbReference type="Pfam" id="PF02589"/>
    </source>
</evidence>
<evidence type="ECO:0000313" key="2">
    <source>
        <dbReference type="EMBL" id="EFH82445.1"/>
    </source>
</evidence>
<evidence type="ECO:0000313" key="3">
    <source>
        <dbReference type="Proteomes" id="UP000004508"/>
    </source>
</evidence>